<keyword evidence="7 8" id="KW-0998">Cell outer membrane</keyword>
<evidence type="ECO:0000256" key="6">
    <source>
        <dbReference type="ARBA" id="ARBA00023136"/>
    </source>
</evidence>
<dbReference type="Gene3D" id="2.40.170.20">
    <property type="entry name" value="TonB-dependent receptor, beta-barrel domain"/>
    <property type="match status" value="1"/>
</dbReference>
<dbReference type="InterPro" id="IPR008969">
    <property type="entry name" value="CarboxyPept-like_regulatory"/>
</dbReference>
<evidence type="ECO:0000256" key="4">
    <source>
        <dbReference type="ARBA" id="ARBA00022692"/>
    </source>
</evidence>
<feature type="domain" description="TonB-dependent receptor-like beta-barrel" evidence="10">
    <location>
        <begin position="334"/>
        <end position="718"/>
    </location>
</feature>
<keyword evidence="5 9" id="KW-0798">TonB box</keyword>
<dbReference type="Pfam" id="PF07715">
    <property type="entry name" value="Plug"/>
    <property type="match status" value="1"/>
</dbReference>
<keyword evidence="2 8" id="KW-0813">Transport</keyword>
<reference evidence="12 13" key="1">
    <citation type="submission" date="2018-03" db="EMBL/GenBank/DDBJ databases">
        <title>Genomic Encyclopedia of Archaeal and Bacterial Type Strains, Phase II (KMG-II): from individual species to whole genera.</title>
        <authorList>
            <person name="Goeker M."/>
        </authorList>
    </citation>
    <scope>NUCLEOTIDE SEQUENCE [LARGE SCALE GENOMIC DNA]</scope>
    <source>
        <strain evidence="12 13">DSM 18107</strain>
    </source>
</reference>
<dbReference type="GO" id="GO:0009279">
    <property type="term" value="C:cell outer membrane"/>
    <property type="evidence" value="ECO:0007669"/>
    <property type="project" value="UniProtKB-SubCell"/>
</dbReference>
<evidence type="ECO:0000259" key="10">
    <source>
        <dbReference type="Pfam" id="PF00593"/>
    </source>
</evidence>
<dbReference type="Pfam" id="PF13715">
    <property type="entry name" value="CarbopepD_reg_2"/>
    <property type="match status" value="1"/>
</dbReference>
<dbReference type="InterPro" id="IPR039426">
    <property type="entry name" value="TonB-dep_rcpt-like"/>
</dbReference>
<dbReference type="SUPFAM" id="SSF56935">
    <property type="entry name" value="Porins"/>
    <property type="match status" value="1"/>
</dbReference>
<dbReference type="PROSITE" id="PS52016">
    <property type="entry name" value="TONB_DEPENDENT_REC_3"/>
    <property type="match status" value="1"/>
</dbReference>
<dbReference type="Pfam" id="PF00593">
    <property type="entry name" value="TonB_dep_Rec_b-barrel"/>
    <property type="match status" value="1"/>
</dbReference>
<dbReference type="InterPro" id="IPR036942">
    <property type="entry name" value="Beta-barrel_TonB_sf"/>
</dbReference>
<evidence type="ECO:0000259" key="11">
    <source>
        <dbReference type="Pfam" id="PF07715"/>
    </source>
</evidence>
<evidence type="ECO:0000256" key="2">
    <source>
        <dbReference type="ARBA" id="ARBA00022448"/>
    </source>
</evidence>
<keyword evidence="13" id="KW-1185">Reference proteome</keyword>
<dbReference type="InterPro" id="IPR037066">
    <property type="entry name" value="Plug_dom_sf"/>
</dbReference>
<dbReference type="EMBL" id="PYGK01000004">
    <property type="protein sequence ID" value="PSL32087.1"/>
    <property type="molecule type" value="Genomic_DNA"/>
</dbReference>
<keyword evidence="4 8" id="KW-0812">Transmembrane</keyword>
<evidence type="ECO:0000313" key="12">
    <source>
        <dbReference type="EMBL" id="PSL32087.1"/>
    </source>
</evidence>
<feature type="domain" description="TonB-dependent receptor plug" evidence="11">
    <location>
        <begin position="140"/>
        <end position="245"/>
    </location>
</feature>
<keyword evidence="3 8" id="KW-1134">Transmembrane beta strand</keyword>
<comment type="caution">
    <text evidence="12">The sequence shown here is derived from an EMBL/GenBank/DDBJ whole genome shotgun (WGS) entry which is preliminary data.</text>
</comment>
<gene>
    <name evidence="12" type="ORF">CLV42_104390</name>
</gene>
<dbReference type="InterPro" id="IPR000531">
    <property type="entry name" value="Beta-barrel_TonB"/>
</dbReference>
<sequence length="768" mass="86062">MLNELLSKFLFLLFGTVYILELLTSNQSTKSYMRKIFTFMLSCSAIGVYAQNYSGTVYDRERRPLQDATIYDLRTGSHTHTNEIGAFRLKEGQLGDTLKISHVSYKTQLVVLQKPSQQIILESSNLELNEVAITSSIRHLNIISDIDLKTNPVKSSQELLRKVPGLFIGQHAGGGKAEQIFLRGFDVDHGTDINISVDGMPVNMVSHAHGQGYADLHFLIPEIVESIDFDKGPYHADKGNLATAGYVAFKTKERLDNSSITLEGGKFNTYRTMGMFNLVNDNKQSAYVAADYQMTDGYFISPQNFNRINVIGKYTAYMENNDKLSVAVSHFNSKWDASGQIPQRAVDEGLITRFGAIDNTEGGHTQRTNVNLQYLKHVDANTFVRSTAFYSRYNFELYSNFTFFLEDPVNGDQIRQKEDRNIFGFESELNKSFYPGENPLELKVAAGLRNDDVNNIELSHTVNRKTTLEQLKLGDVNETNLYAYASAEYKAGKWLINPAVRVDHFKFDYVDKLAAAYATQTQGKSIVSPKLNFLYNPNNKIQYFLKLGKGFHSNDTRVVVTEKGLKTLPAAYGADLGLVWKPVPKLVLNTALWYLFLEQEFVYVGDAGIVEPSGKTTRKGIDLGARYQLGKWIFINGDFTYTHGRSNEAAKGEDRIPLAPVITAVGGVSIHHPSGINAGINTRYLGHRPANEDNSIVAKGYCVTDANVSYQHKQFTIGLITENIFNTAWNETQFATESRLKNEAAPVTEIHFTPGTPFNIRGTVTYRF</sequence>
<accession>A0A2P8GDN0</accession>
<organism evidence="12 13">
    <name type="scientific">Chitinophaga ginsengisoli</name>
    <dbReference type="NCBI Taxonomy" id="363837"/>
    <lineage>
        <taxon>Bacteria</taxon>
        <taxon>Pseudomonadati</taxon>
        <taxon>Bacteroidota</taxon>
        <taxon>Chitinophagia</taxon>
        <taxon>Chitinophagales</taxon>
        <taxon>Chitinophagaceae</taxon>
        <taxon>Chitinophaga</taxon>
    </lineage>
</organism>
<dbReference type="SUPFAM" id="SSF49464">
    <property type="entry name" value="Carboxypeptidase regulatory domain-like"/>
    <property type="match status" value="1"/>
</dbReference>
<dbReference type="GO" id="GO:0044718">
    <property type="term" value="P:siderophore transmembrane transport"/>
    <property type="evidence" value="ECO:0007669"/>
    <property type="project" value="TreeGrafter"/>
</dbReference>
<protein>
    <submittedName>
        <fullName evidence="12">Outer membrane receptor protein involved in Fe transport</fullName>
    </submittedName>
</protein>
<evidence type="ECO:0000256" key="8">
    <source>
        <dbReference type="PROSITE-ProRule" id="PRU01360"/>
    </source>
</evidence>
<comment type="similarity">
    <text evidence="8 9">Belongs to the TonB-dependent receptor family.</text>
</comment>
<evidence type="ECO:0000256" key="3">
    <source>
        <dbReference type="ARBA" id="ARBA00022452"/>
    </source>
</evidence>
<evidence type="ECO:0000256" key="9">
    <source>
        <dbReference type="RuleBase" id="RU003357"/>
    </source>
</evidence>
<keyword evidence="6 8" id="KW-0472">Membrane</keyword>
<comment type="subcellular location">
    <subcellularLocation>
        <location evidence="1 8">Cell outer membrane</location>
        <topology evidence="1 8">Multi-pass membrane protein</topology>
    </subcellularLocation>
</comment>
<dbReference type="Gene3D" id="2.170.130.10">
    <property type="entry name" value="TonB-dependent receptor, plug domain"/>
    <property type="match status" value="1"/>
</dbReference>
<name>A0A2P8GDN0_9BACT</name>
<dbReference type="Proteomes" id="UP000240978">
    <property type="component" value="Unassembled WGS sequence"/>
</dbReference>
<evidence type="ECO:0000256" key="7">
    <source>
        <dbReference type="ARBA" id="ARBA00023237"/>
    </source>
</evidence>
<dbReference type="GO" id="GO:0015344">
    <property type="term" value="F:siderophore uptake transmembrane transporter activity"/>
    <property type="evidence" value="ECO:0007669"/>
    <property type="project" value="TreeGrafter"/>
</dbReference>
<dbReference type="InterPro" id="IPR012910">
    <property type="entry name" value="Plug_dom"/>
</dbReference>
<evidence type="ECO:0000256" key="5">
    <source>
        <dbReference type="ARBA" id="ARBA00023077"/>
    </source>
</evidence>
<proteinExistence type="inferred from homology"/>
<dbReference type="PANTHER" id="PTHR30069:SF36">
    <property type="entry name" value="BLL6948 PROTEIN"/>
    <property type="match status" value="1"/>
</dbReference>
<dbReference type="AlphaFoldDB" id="A0A2P8GDN0"/>
<evidence type="ECO:0000256" key="1">
    <source>
        <dbReference type="ARBA" id="ARBA00004571"/>
    </source>
</evidence>
<evidence type="ECO:0000313" key="13">
    <source>
        <dbReference type="Proteomes" id="UP000240978"/>
    </source>
</evidence>
<keyword evidence="12" id="KW-0675">Receptor</keyword>
<dbReference type="PANTHER" id="PTHR30069">
    <property type="entry name" value="TONB-DEPENDENT OUTER MEMBRANE RECEPTOR"/>
    <property type="match status" value="1"/>
</dbReference>